<dbReference type="PROSITE" id="PS50932">
    <property type="entry name" value="HTH_LACI_2"/>
    <property type="match status" value="1"/>
</dbReference>
<reference evidence="6 7" key="1">
    <citation type="submission" date="2020-03" db="EMBL/GenBank/DDBJ databases">
        <title>Bacterial isolates of synthetic phycosphere.</title>
        <authorList>
            <person name="Fu H."/>
            <person name="Moran M.A."/>
        </authorList>
    </citation>
    <scope>NUCLEOTIDE SEQUENCE [LARGE SCALE GENOMIC DNA]</scope>
    <source>
        <strain evidence="6 7">HF1</strain>
    </source>
</reference>
<dbReference type="SUPFAM" id="SSF53822">
    <property type="entry name" value="Periplasmic binding protein-like I"/>
    <property type="match status" value="1"/>
</dbReference>
<gene>
    <name evidence="6" type="ORF">HCZ30_05710</name>
</gene>
<dbReference type="Pfam" id="PF00356">
    <property type="entry name" value="LacI"/>
    <property type="match status" value="1"/>
</dbReference>
<dbReference type="SMART" id="SM00354">
    <property type="entry name" value="HTH_LACI"/>
    <property type="match status" value="1"/>
</dbReference>
<dbReference type="InterPro" id="IPR000843">
    <property type="entry name" value="HTH_LacI"/>
</dbReference>
<dbReference type="InterPro" id="IPR028082">
    <property type="entry name" value="Peripla_BP_I"/>
</dbReference>
<keyword evidence="7" id="KW-1185">Reference proteome</keyword>
<dbReference type="PANTHER" id="PTHR30146:SF148">
    <property type="entry name" value="HTH-TYPE TRANSCRIPTIONAL REPRESSOR PURR-RELATED"/>
    <property type="match status" value="1"/>
</dbReference>
<dbReference type="PANTHER" id="PTHR30146">
    <property type="entry name" value="LACI-RELATED TRANSCRIPTIONAL REPRESSOR"/>
    <property type="match status" value="1"/>
</dbReference>
<accession>A0ABX0VV69</accession>
<dbReference type="InterPro" id="IPR046335">
    <property type="entry name" value="LacI/GalR-like_sensor"/>
</dbReference>
<dbReference type="SUPFAM" id="SSF47413">
    <property type="entry name" value="lambda repressor-like DNA-binding domains"/>
    <property type="match status" value="1"/>
</dbReference>
<organism evidence="6 7">
    <name type="scientific">Marivivens donghaensis</name>
    <dbReference type="NCBI Taxonomy" id="1699413"/>
    <lineage>
        <taxon>Bacteria</taxon>
        <taxon>Pseudomonadati</taxon>
        <taxon>Pseudomonadota</taxon>
        <taxon>Alphaproteobacteria</taxon>
        <taxon>Rhodobacterales</taxon>
        <taxon>Paracoccaceae</taxon>
        <taxon>Marivivens group</taxon>
        <taxon>Marivivens</taxon>
    </lineage>
</organism>
<evidence type="ECO:0000256" key="2">
    <source>
        <dbReference type="ARBA" id="ARBA00023015"/>
    </source>
</evidence>
<dbReference type="Gene3D" id="1.10.260.40">
    <property type="entry name" value="lambda repressor-like DNA-binding domains"/>
    <property type="match status" value="1"/>
</dbReference>
<keyword evidence="1" id="KW-0678">Repressor</keyword>
<dbReference type="Gene3D" id="3.40.50.2300">
    <property type="match status" value="2"/>
</dbReference>
<evidence type="ECO:0000256" key="4">
    <source>
        <dbReference type="ARBA" id="ARBA00023163"/>
    </source>
</evidence>
<feature type="domain" description="HTH lacI-type" evidence="5">
    <location>
        <begin position="5"/>
        <end position="59"/>
    </location>
</feature>
<dbReference type="RefSeq" id="WP_167637320.1">
    <property type="nucleotide sequence ID" value="NZ_JAATOP010000003.1"/>
</dbReference>
<dbReference type="EMBL" id="JAATOP010000003">
    <property type="protein sequence ID" value="NIY71930.1"/>
    <property type="molecule type" value="Genomic_DNA"/>
</dbReference>
<dbReference type="CDD" id="cd06288">
    <property type="entry name" value="PBP1_sucrose_transcription_regulator"/>
    <property type="match status" value="1"/>
</dbReference>
<dbReference type="InterPro" id="IPR010982">
    <property type="entry name" value="Lambda_DNA-bd_dom_sf"/>
</dbReference>
<dbReference type="CDD" id="cd01392">
    <property type="entry name" value="HTH_LacI"/>
    <property type="match status" value="1"/>
</dbReference>
<dbReference type="Proteomes" id="UP000709466">
    <property type="component" value="Unassembled WGS sequence"/>
</dbReference>
<evidence type="ECO:0000259" key="5">
    <source>
        <dbReference type="PROSITE" id="PS50932"/>
    </source>
</evidence>
<dbReference type="Pfam" id="PF13377">
    <property type="entry name" value="Peripla_BP_3"/>
    <property type="match status" value="1"/>
</dbReference>
<keyword evidence="3" id="KW-0238">DNA-binding</keyword>
<comment type="caution">
    <text evidence="6">The sequence shown here is derived from an EMBL/GenBank/DDBJ whole genome shotgun (WGS) entry which is preliminary data.</text>
</comment>
<keyword evidence="2" id="KW-0805">Transcription regulation</keyword>
<sequence>MSKKPTMSQIAALCDVSQATVSLVLNNASGTRISPDTRERVLKVAEEVGYAKSAAKNRKPPVVALVMDDVTATPMAPGLIEGVMSAAEERGYLGMMAMPGRDGLEQLLATVSKSRLAGVIYGRLITQPATLPEILNDIPTVMLNCWAEGESVPSVLPSDMAGAMRATLALIEAGHSRIACVGGESTIMAARERRKGYRTALATKDIPVDPVLIRGGAYSIAGGFAAMNDLLALDNPPTAVFCYTDRTALGVYQACTRHGLRIPEDISVIGFDNESYSASMVPPLTTMELPHSDMGEQAVAMLAELTGGGGAHLQQKIECPMVERKSVAPPSH</sequence>
<protein>
    <submittedName>
        <fullName evidence="6">Substrate-binding domain-containing protein</fullName>
    </submittedName>
</protein>
<proteinExistence type="predicted"/>
<evidence type="ECO:0000313" key="6">
    <source>
        <dbReference type="EMBL" id="NIY71930.1"/>
    </source>
</evidence>
<evidence type="ECO:0000313" key="7">
    <source>
        <dbReference type="Proteomes" id="UP000709466"/>
    </source>
</evidence>
<name>A0ABX0VV69_9RHOB</name>
<evidence type="ECO:0000256" key="1">
    <source>
        <dbReference type="ARBA" id="ARBA00022491"/>
    </source>
</evidence>
<keyword evidence="4" id="KW-0804">Transcription</keyword>
<evidence type="ECO:0000256" key="3">
    <source>
        <dbReference type="ARBA" id="ARBA00023125"/>
    </source>
</evidence>